<evidence type="ECO:0000259" key="1">
    <source>
        <dbReference type="SMART" id="SM00387"/>
    </source>
</evidence>
<dbReference type="Pfam" id="PF02518">
    <property type="entry name" value="HATPase_c"/>
    <property type="match status" value="1"/>
</dbReference>
<dbReference type="InterPro" id="IPR050640">
    <property type="entry name" value="Bact_2-comp_sensor_kinase"/>
</dbReference>
<gene>
    <name evidence="2" type="ORF">SAMN05421505_108222</name>
</gene>
<dbReference type="GO" id="GO:0016020">
    <property type="term" value="C:membrane"/>
    <property type="evidence" value="ECO:0007669"/>
    <property type="project" value="InterPro"/>
</dbReference>
<dbReference type="AlphaFoldDB" id="A0A1G7XJL7"/>
<dbReference type="PANTHER" id="PTHR34220:SF7">
    <property type="entry name" value="SENSOR HISTIDINE KINASE YPDA"/>
    <property type="match status" value="1"/>
</dbReference>
<dbReference type="InterPro" id="IPR003594">
    <property type="entry name" value="HATPase_dom"/>
</dbReference>
<evidence type="ECO:0000313" key="3">
    <source>
        <dbReference type="Proteomes" id="UP000198923"/>
    </source>
</evidence>
<dbReference type="Pfam" id="PF06580">
    <property type="entry name" value="His_kinase"/>
    <property type="match status" value="1"/>
</dbReference>
<dbReference type="OrthoDB" id="2514702at2"/>
<keyword evidence="2" id="KW-0808">Transferase</keyword>
<dbReference type="Proteomes" id="UP000198923">
    <property type="component" value="Unassembled WGS sequence"/>
</dbReference>
<keyword evidence="3" id="KW-1185">Reference proteome</keyword>
<name>A0A1G7XJL7_9ACTN</name>
<accession>A0A1G7XJL7</accession>
<dbReference type="PANTHER" id="PTHR34220">
    <property type="entry name" value="SENSOR HISTIDINE KINASE YPDA"/>
    <property type="match status" value="1"/>
</dbReference>
<organism evidence="2 3">
    <name type="scientific">Sinosporangium album</name>
    <dbReference type="NCBI Taxonomy" id="504805"/>
    <lineage>
        <taxon>Bacteria</taxon>
        <taxon>Bacillati</taxon>
        <taxon>Actinomycetota</taxon>
        <taxon>Actinomycetes</taxon>
        <taxon>Streptosporangiales</taxon>
        <taxon>Streptosporangiaceae</taxon>
        <taxon>Sinosporangium</taxon>
    </lineage>
</organism>
<keyword evidence="2" id="KW-0418">Kinase</keyword>
<reference evidence="2 3" key="1">
    <citation type="submission" date="2016-10" db="EMBL/GenBank/DDBJ databases">
        <authorList>
            <person name="de Groot N.N."/>
        </authorList>
    </citation>
    <scope>NUCLEOTIDE SEQUENCE [LARGE SCALE GENOMIC DNA]</scope>
    <source>
        <strain evidence="2 3">CPCC 201354</strain>
    </source>
</reference>
<dbReference type="EMBL" id="FNCN01000008">
    <property type="protein sequence ID" value="SDG84367.1"/>
    <property type="molecule type" value="Genomic_DNA"/>
</dbReference>
<proteinExistence type="predicted"/>
<dbReference type="InterPro" id="IPR010559">
    <property type="entry name" value="Sig_transdc_His_kin_internal"/>
</dbReference>
<feature type="domain" description="Histidine kinase/HSP90-like ATPase" evidence="1">
    <location>
        <begin position="284"/>
        <end position="393"/>
    </location>
</feature>
<dbReference type="InterPro" id="IPR036890">
    <property type="entry name" value="HATPase_C_sf"/>
</dbReference>
<protein>
    <submittedName>
        <fullName evidence="2">Two-component system, LytT family, sensor kinase</fullName>
    </submittedName>
</protein>
<sequence length="400" mass="41438">MSAAGYALLSVTSGLLGFLTARRCASPARGSESPSAFTSLHAVAEAATALRSGLTAPAARHAVRRLRPLLGATAVALSSADLSAPDAVLAFDACAGHSRTHLDALADLMSSAFGAGGPHLAPAAGCDAYCRVRVALVVPLMSGGRAAGALAVYGAELSAEAVRAAGEAAALMSGRLELAELDESRRRVLAAETRALAAQISPHFIGNSLATIASLVRTDPEQARDLVADFADFARHTLGSAGEITTFADELRCLDRYLVLERARYGERIVFDVQVDPEVMPVPVPYLCLQPLVENAVRHGLAPRAGRGRVLVVVRDAGTEAHISVFDDGVGMDPGRVPGLLAAAPGSRRGGRGIGIANVDVRLRGLYGDDHGLVIRTAPGWGTTVAFRVPKAPPSITLRS</sequence>
<dbReference type="RefSeq" id="WP_093170348.1">
    <property type="nucleotide sequence ID" value="NZ_FNCN01000008.1"/>
</dbReference>
<dbReference type="SMART" id="SM00387">
    <property type="entry name" value="HATPase_c"/>
    <property type="match status" value="1"/>
</dbReference>
<dbReference type="Gene3D" id="3.30.565.10">
    <property type="entry name" value="Histidine kinase-like ATPase, C-terminal domain"/>
    <property type="match status" value="1"/>
</dbReference>
<evidence type="ECO:0000313" key="2">
    <source>
        <dbReference type="EMBL" id="SDG84367.1"/>
    </source>
</evidence>
<dbReference type="STRING" id="504805.SAMN05421505_108222"/>
<dbReference type="GO" id="GO:0000155">
    <property type="term" value="F:phosphorelay sensor kinase activity"/>
    <property type="evidence" value="ECO:0007669"/>
    <property type="project" value="InterPro"/>
</dbReference>
<dbReference type="SUPFAM" id="SSF55874">
    <property type="entry name" value="ATPase domain of HSP90 chaperone/DNA topoisomerase II/histidine kinase"/>
    <property type="match status" value="1"/>
</dbReference>